<keyword evidence="4" id="KW-0813">Transport</keyword>
<dbReference type="GO" id="GO:0000938">
    <property type="term" value="C:GARP complex"/>
    <property type="evidence" value="ECO:0007669"/>
    <property type="project" value="TreeGrafter"/>
</dbReference>
<dbReference type="InterPro" id="IPR048319">
    <property type="entry name" value="Vps52_CC"/>
</dbReference>
<dbReference type="GeneTree" id="ENSGT00390000008815"/>
<reference evidence="9" key="2">
    <citation type="submission" date="2025-09" db="UniProtKB">
        <authorList>
            <consortium name="Ensembl"/>
        </authorList>
    </citation>
    <scope>IDENTIFICATION</scope>
</reference>
<dbReference type="GO" id="GO:0019905">
    <property type="term" value="F:syntaxin binding"/>
    <property type="evidence" value="ECO:0007669"/>
    <property type="project" value="TreeGrafter"/>
</dbReference>
<dbReference type="AlphaFoldDB" id="A0A674G805"/>
<dbReference type="GO" id="GO:0032456">
    <property type="term" value="P:endocytic recycling"/>
    <property type="evidence" value="ECO:0007669"/>
    <property type="project" value="TreeGrafter"/>
</dbReference>
<dbReference type="InterPro" id="IPR007258">
    <property type="entry name" value="Vps52"/>
</dbReference>
<evidence type="ECO:0000256" key="2">
    <source>
        <dbReference type="ARBA" id="ARBA00008180"/>
    </source>
</evidence>
<dbReference type="InterPro" id="IPR048361">
    <property type="entry name" value="Vps52_C"/>
</dbReference>
<dbReference type="GO" id="GO:0015031">
    <property type="term" value="P:protein transport"/>
    <property type="evidence" value="ECO:0007669"/>
    <property type="project" value="UniProtKB-KW"/>
</dbReference>
<keyword evidence="6" id="KW-0333">Golgi apparatus</keyword>
<dbReference type="Proteomes" id="UP000007754">
    <property type="component" value="Unplaced"/>
</dbReference>
<evidence type="ECO:0000259" key="8">
    <source>
        <dbReference type="Pfam" id="PF20655"/>
    </source>
</evidence>
<feature type="domain" description="Vps52 C-terminal" evidence="8">
    <location>
        <begin position="266"/>
        <end position="475"/>
    </location>
</feature>
<comment type="subcellular location">
    <subcellularLocation>
        <location evidence="1">Golgi apparatus</location>
        <location evidence="1">trans-Golgi network</location>
    </subcellularLocation>
</comment>
<evidence type="ECO:0000313" key="9">
    <source>
        <dbReference type="Ensembl" id="ENSTGUP00000018644.1"/>
    </source>
</evidence>
<evidence type="ECO:0000256" key="1">
    <source>
        <dbReference type="ARBA" id="ARBA00004601"/>
    </source>
</evidence>
<reference evidence="9" key="1">
    <citation type="submission" date="2025-08" db="UniProtKB">
        <authorList>
            <consortium name="Ensembl"/>
        </authorList>
    </citation>
    <scope>IDENTIFICATION</scope>
</reference>
<dbReference type="Pfam" id="PF20655">
    <property type="entry name" value="Vps52_C"/>
    <property type="match status" value="1"/>
</dbReference>
<dbReference type="Ensembl" id="ENSTGUT00000034586.1">
    <property type="protein sequence ID" value="ENSTGUP00000018644.1"/>
    <property type="gene ID" value="ENSTGUG00000022955.1"/>
</dbReference>
<dbReference type="PANTHER" id="PTHR14190">
    <property type="entry name" value="SUPPRESSOR OF ACTIN MUTATIONS 2/VACUOLAR PROTEIN SORTING 52"/>
    <property type="match status" value="1"/>
</dbReference>
<evidence type="ECO:0000256" key="4">
    <source>
        <dbReference type="ARBA" id="ARBA00022448"/>
    </source>
</evidence>
<comment type="similarity">
    <text evidence="2">Belongs to the VPS52 family.</text>
</comment>
<evidence type="ECO:0000256" key="5">
    <source>
        <dbReference type="ARBA" id="ARBA00022927"/>
    </source>
</evidence>
<evidence type="ECO:0000259" key="7">
    <source>
        <dbReference type="Pfam" id="PF04129"/>
    </source>
</evidence>
<evidence type="ECO:0000256" key="3">
    <source>
        <dbReference type="ARBA" id="ARBA00017083"/>
    </source>
</evidence>
<dbReference type="GO" id="GO:0005829">
    <property type="term" value="C:cytosol"/>
    <property type="evidence" value="ECO:0007669"/>
    <property type="project" value="GOC"/>
</dbReference>
<evidence type="ECO:0000256" key="6">
    <source>
        <dbReference type="ARBA" id="ARBA00023034"/>
    </source>
</evidence>
<proteinExistence type="inferred from homology"/>
<sequence>MSPIVPKCPRVSPRCPQGVPRVSQCPQSVTKHPKMPQNCLKMPQIFLKSPKLSPKIVPKVSPNVPKCPQNVPKCPRVSLDGSDIRESENIAELHNQISACDAILERMEAMLGAFQSSLSSLSGEIRALQGQAGAMNLRLQNRRRVRERLGGLLEQLVVVILEAPVTSPEFLEQLRALDAQIGAVKEESFRDTVACADVQHVLDKLRIKAVTKIREFVLQKIFSFRKPMTNYQIPQNSLLKFKFFYQFLLGQERAAAQELRDHYVGTVGRVHFSYFRSYSARLMKVQYEEVAEKDDLMGVEDTPSLRSRNTVFTLGNRGAIIGPAELEAPIIVPHAAAKGEQRFPFESLFRSQHFALLDAACREFAFLSEFFLVSGAGAQELFNAVMGRTLSMFQKHLESFVADCYDAIAVFLCIHLALRFRALMAKRGVPALDGYWAWLLELLWPRFELILELHIRSVQGTDPQRLGMDTRPHYVRWEKSGNSGKIREFRGWGRGRNRPTAAGHGHTAALRNSGEKMGITGEKMGFIGEKWELWGKNGNCGGKWELLGNKWELLGENGIYWGKNGNSGGKMGINWEKWDLLGKNGNYWVKWELWGKNPNYGGKNGIYWGKMGIIGEKWELWGKKWELLGKKWELWGEIWELWGKNGK</sequence>
<dbReference type="GO" id="GO:0006896">
    <property type="term" value="P:Golgi to vacuole transport"/>
    <property type="evidence" value="ECO:0007669"/>
    <property type="project" value="TreeGrafter"/>
</dbReference>
<dbReference type="InParanoid" id="A0A674G805"/>
<feature type="domain" description="Vps52 coiled-coil" evidence="7">
    <location>
        <begin position="84"/>
        <end position="248"/>
    </location>
</feature>
<keyword evidence="5" id="KW-0653">Protein transport</keyword>
<dbReference type="GO" id="GO:0007041">
    <property type="term" value="P:lysosomal transport"/>
    <property type="evidence" value="ECO:0007669"/>
    <property type="project" value="TreeGrafter"/>
</dbReference>
<organism evidence="9 10">
    <name type="scientific">Taeniopygia guttata</name>
    <name type="common">Zebra finch</name>
    <name type="synonym">Poephila guttata</name>
    <dbReference type="NCBI Taxonomy" id="59729"/>
    <lineage>
        <taxon>Eukaryota</taxon>
        <taxon>Metazoa</taxon>
        <taxon>Chordata</taxon>
        <taxon>Craniata</taxon>
        <taxon>Vertebrata</taxon>
        <taxon>Euteleostomi</taxon>
        <taxon>Archelosauria</taxon>
        <taxon>Archosauria</taxon>
        <taxon>Dinosauria</taxon>
        <taxon>Saurischia</taxon>
        <taxon>Theropoda</taxon>
        <taxon>Coelurosauria</taxon>
        <taxon>Aves</taxon>
        <taxon>Neognathae</taxon>
        <taxon>Neoaves</taxon>
        <taxon>Telluraves</taxon>
        <taxon>Australaves</taxon>
        <taxon>Passeriformes</taxon>
        <taxon>Passeroidea</taxon>
        <taxon>Estrildidae</taxon>
        <taxon>Estrildinae</taxon>
        <taxon>Taeniopygia</taxon>
    </lineage>
</organism>
<keyword evidence="10" id="KW-1185">Reference proteome</keyword>
<protein>
    <recommendedName>
        <fullName evidence="3">Vacuolar protein sorting-associated protein 52 homolog</fullName>
    </recommendedName>
</protein>
<dbReference type="GO" id="GO:0042147">
    <property type="term" value="P:retrograde transport, endosome to Golgi"/>
    <property type="evidence" value="ECO:0007669"/>
    <property type="project" value="TreeGrafter"/>
</dbReference>
<evidence type="ECO:0000313" key="10">
    <source>
        <dbReference type="Proteomes" id="UP000007754"/>
    </source>
</evidence>
<accession>A0A674G805</accession>
<dbReference type="PANTHER" id="PTHR14190:SF7">
    <property type="entry name" value="VACUOLAR PROTEIN SORTING-ASSOCIATED PROTEIN 52 HOMOLOG"/>
    <property type="match status" value="1"/>
</dbReference>
<name>A0A674G805_TAEGU</name>
<dbReference type="Pfam" id="PF04129">
    <property type="entry name" value="Vps52_CC"/>
    <property type="match status" value="1"/>
</dbReference>